<dbReference type="EMBL" id="BAABRI010000002">
    <property type="protein sequence ID" value="GAA5481172.1"/>
    <property type="molecule type" value="Genomic_DNA"/>
</dbReference>
<organism evidence="1 2">
    <name type="scientific">Haloferula sargassicola</name>
    <dbReference type="NCBI Taxonomy" id="490096"/>
    <lineage>
        <taxon>Bacteria</taxon>
        <taxon>Pseudomonadati</taxon>
        <taxon>Verrucomicrobiota</taxon>
        <taxon>Verrucomicrobiia</taxon>
        <taxon>Verrucomicrobiales</taxon>
        <taxon>Verrucomicrobiaceae</taxon>
        <taxon>Haloferula</taxon>
    </lineage>
</organism>
<proteinExistence type="predicted"/>
<gene>
    <name evidence="1" type="ORF">Hsar01_00379</name>
</gene>
<sequence length="83" mass="8570">MACKVSHRFAPSFSKILRPAGTASGAAGIDRRAGILQRACRESGFESLKAMASQVTKPVHLSLSVAAPPGGQCPPPPCGQRPT</sequence>
<accession>A0ABP9UKF2</accession>
<name>A0ABP9UKF2_9BACT</name>
<reference evidence="1 2" key="1">
    <citation type="submission" date="2024-02" db="EMBL/GenBank/DDBJ databases">
        <title>Haloferula sargassicola NBRC 104335.</title>
        <authorList>
            <person name="Ichikawa N."/>
            <person name="Katano-Makiyama Y."/>
            <person name="Hidaka K."/>
        </authorList>
    </citation>
    <scope>NUCLEOTIDE SEQUENCE [LARGE SCALE GENOMIC DNA]</scope>
    <source>
        <strain evidence="1 2">NBRC 104335</strain>
    </source>
</reference>
<evidence type="ECO:0000313" key="2">
    <source>
        <dbReference type="Proteomes" id="UP001476282"/>
    </source>
</evidence>
<dbReference type="Proteomes" id="UP001476282">
    <property type="component" value="Unassembled WGS sequence"/>
</dbReference>
<protein>
    <submittedName>
        <fullName evidence="1">Uncharacterized protein</fullName>
    </submittedName>
</protein>
<evidence type="ECO:0000313" key="1">
    <source>
        <dbReference type="EMBL" id="GAA5481172.1"/>
    </source>
</evidence>
<comment type="caution">
    <text evidence="1">The sequence shown here is derived from an EMBL/GenBank/DDBJ whole genome shotgun (WGS) entry which is preliminary data.</text>
</comment>
<keyword evidence="2" id="KW-1185">Reference proteome</keyword>